<evidence type="ECO:0008006" key="2">
    <source>
        <dbReference type="Google" id="ProtNLM"/>
    </source>
</evidence>
<dbReference type="EMBL" id="JACGWJ010000024">
    <property type="protein sequence ID" value="KAL0320440.1"/>
    <property type="molecule type" value="Genomic_DNA"/>
</dbReference>
<sequence length="183" mass="21258">MMQRFDKCMIHQIPREENRRADALSNFEAMVSWVKERKVLVMVRETPTIEEMVISMVESEESWKASFIQYLKNGILPNDPIVGKMVQFKANIFVLIGDELFKRIPKGILLKCLDNERAEYVMKEIHGGSCGNHSGGTLLAQKITRQGYFWPTMVTDALEFYKNVKVFRSSRTSYTPQRSLWRG</sequence>
<dbReference type="Gene3D" id="1.10.340.70">
    <property type="match status" value="1"/>
</dbReference>
<accession>A0AAW2LQ28</accession>
<name>A0AAW2LQ28_SESRA</name>
<reference evidence="1" key="2">
    <citation type="journal article" date="2024" name="Plant">
        <title>Genomic evolution and insights into agronomic trait innovations of Sesamum species.</title>
        <authorList>
            <person name="Miao H."/>
            <person name="Wang L."/>
            <person name="Qu L."/>
            <person name="Liu H."/>
            <person name="Sun Y."/>
            <person name="Le M."/>
            <person name="Wang Q."/>
            <person name="Wei S."/>
            <person name="Zheng Y."/>
            <person name="Lin W."/>
            <person name="Duan Y."/>
            <person name="Cao H."/>
            <person name="Xiong S."/>
            <person name="Wang X."/>
            <person name="Wei L."/>
            <person name="Li C."/>
            <person name="Ma Q."/>
            <person name="Ju M."/>
            <person name="Zhao R."/>
            <person name="Li G."/>
            <person name="Mu C."/>
            <person name="Tian Q."/>
            <person name="Mei H."/>
            <person name="Zhang T."/>
            <person name="Gao T."/>
            <person name="Zhang H."/>
        </authorList>
    </citation>
    <scope>NUCLEOTIDE SEQUENCE</scope>
    <source>
        <strain evidence="1">G02</strain>
    </source>
</reference>
<reference evidence="1" key="1">
    <citation type="submission" date="2020-06" db="EMBL/GenBank/DDBJ databases">
        <authorList>
            <person name="Li T."/>
            <person name="Hu X."/>
            <person name="Zhang T."/>
            <person name="Song X."/>
            <person name="Zhang H."/>
            <person name="Dai N."/>
            <person name="Sheng W."/>
            <person name="Hou X."/>
            <person name="Wei L."/>
        </authorList>
    </citation>
    <scope>NUCLEOTIDE SEQUENCE</scope>
    <source>
        <strain evidence="1">G02</strain>
        <tissue evidence="1">Leaf</tissue>
    </source>
</reference>
<organism evidence="1">
    <name type="scientific">Sesamum radiatum</name>
    <name type="common">Black benniseed</name>
    <dbReference type="NCBI Taxonomy" id="300843"/>
    <lineage>
        <taxon>Eukaryota</taxon>
        <taxon>Viridiplantae</taxon>
        <taxon>Streptophyta</taxon>
        <taxon>Embryophyta</taxon>
        <taxon>Tracheophyta</taxon>
        <taxon>Spermatophyta</taxon>
        <taxon>Magnoliopsida</taxon>
        <taxon>eudicotyledons</taxon>
        <taxon>Gunneridae</taxon>
        <taxon>Pentapetalae</taxon>
        <taxon>asterids</taxon>
        <taxon>lamiids</taxon>
        <taxon>Lamiales</taxon>
        <taxon>Pedaliaceae</taxon>
        <taxon>Sesamum</taxon>
    </lineage>
</organism>
<protein>
    <recommendedName>
        <fullName evidence="2">Reverse transcriptase domain-containing protein</fullName>
    </recommendedName>
</protein>
<dbReference type="PANTHER" id="PTHR48475">
    <property type="entry name" value="RIBONUCLEASE H"/>
    <property type="match status" value="1"/>
</dbReference>
<comment type="caution">
    <text evidence="1">The sequence shown here is derived from an EMBL/GenBank/DDBJ whole genome shotgun (WGS) entry which is preliminary data.</text>
</comment>
<gene>
    <name evidence="1" type="ORF">Sradi_5305500</name>
</gene>
<proteinExistence type="predicted"/>
<dbReference type="PANTHER" id="PTHR48475:SF1">
    <property type="entry name" value="RNASE H TYPE-1 DOMAIN-CONTAINING PROTEIN"/>
    <property type="match status" value="1"/>
</dbReference>
<dbReference type="AlphaFoldDB" id="A0AAW2LQ28"/>
<evidence type="ECO:0000313" key="1">
    <source>
        <dbReference type="EMBL" id="KAL0320440.1"/>
    </source>
</evidence>